<organism evidence="4 5">
    <name type="scientific">Phocaeicola sartorii</name>
    <dbReference type="NCBI Taxonomy" id="671267"/>
    <lineage>
        <taxon>Bacteria</taxon>
        <taxon>Pseudomonadati</taxon>
        <taxon>Bacteroidota</taxon>
        <taxon>Bacteroidia</taxon>
        <taxon>Bacteroidales</taxon>
        <taxon>Bacteroidaceae</taxon>
        <taxon>Phocaeicola</taxon>
    </lineage>
</organism>
<keyword evidence="2" id="KW-0472">Membrane</keyword>
<dbReference type="PROSITE" id="PS50293">
    <property type="entry name" value="TPR_REGION"/>
    <property type="match status" value="1"/>
</dbReference>
<keyword evidence="2" id="KW-0812">Transmembrane</keyword>
<dbReference type="InterPro" id="IPR011990">
    <property type="entry name" value="TPR-like_helical_dom_sf"/>
</dbReference>
<evidence type="ECO:0000256" key="2">
    <source>
        <dbReference type="SAM" id="Phobius"/>
    </source>
</evidence>
<dbReference type="AlphaFoldDB" id="R9I1X3"/>
<dbReference type="OrthoDB" id="9776208at2"/>
<comment type="caution">
    <text evidence="4">The sequence shown here is derived from an EMBL/GenBank/DDBJ whole genome shotgun (WGS) entry which is preliminary data.</text>
</comment>
<dbReference type="SUPFAM" id="SSF48452">
    <property type="entry name" value="TPR-like"/>
    <property type="match status" value="1"/>
</dbReference>
<dbReference type="SMART" id="SM00028">
    <property type="entry name" value="TPR"/>
    <property type="match status" value="1"/>
</dbReference>
<feature type="repeat" description="TPR" evidence="1">
    <location>
        <begin position="76"/>
        <end position="109"/>
    </location>
</feature>
<reference evidence="4 5" key="1">
    <citation type="submission" date="2013-04" db="EMBL/GenBank/DDBJ databases">
        <title>The Genome Sequence of Bacteroides massiliensis dnLKV3.</title>
        <authorList>
            <consortium name="The Broad Institute Genomics Platform"/>
            <consortium name="The Broad Institute Genome Sequencing Center for Infectious Disease"/>
            <person name="Earl A."/>
            <person name="Xavier R."/>
            <person name="Kuhn K."/>
            <person name="Stappenbeck T."/>
            <person name="Walker B."/>
            <person name="Young S."/>
            <person name="Zeng Q."/>
            <person name="Gargeya S."/>
            <person name="Fitzgerald M."/>
            <person name="Haas B."/>
            <person name="Abouelleil A."/>
            <person name="Allen A.W."/>
            <person name="Alvarado L."/>
            <person name="Arachchi H.M."/>
            <person name="Berlin A.M."/>
            <person name="Chapman S.B."/>
            <person name="Gainer-Dewar J."/>
            <person name="Goldberg J."/>
            <person name="Griggs A."/>
            <person name="Gujja S."/>
            <person name="Hansen M."/>
            <person name="Howarth C."/>
            <person name="Imamovic A."/>
            <person name="Ireland A."/>
            <person name="Larimer J."/>
            <person name="McCowan C."/>
            <person name="Murphy C."/>
            <person name="Pearson M."/>
            <person name="Poon T.W."/>
            <person name="Priest M."/>
            <person name="Roberts A."/>
            <person name="Saif S."/>
            <person name="Shea T."/>
            <person name="Sisk P."/>
            <person name="Sykes S."/>
            <person name="Wortman J."/>
            <person name="Nusbaum C."/>
            <person name="Birren B."/>
        </authorList>
    </citation>
    <scope>NUCLEOTIDE SEQUENCE [LARGE SCALE GENOMIC DNA]</scope>
    <source>
        <strain evidence="5">dnLKV3</strain>
    </source>
</reference>
<sequence>MKKIYFILIFLTGFITAYAQNGSDTAQVAVQVEMPQDAAIQDLLTKTEADSAYIRNDFATAVEIYESILKNKGESSDIYYNLGNSYYKMDNIAKAVLNYERALLLSPGNSDIRFNLELARGKTIDKVTPPSEMFFITWTQSLINTMSEKAWAYTGIIMFILMILALSLFVFGKQVVLKKVGFISAIFFFLVTILANIFASEQKNELINHDNAIIMAPSVTVKSTPNQSGTDLFILHEGRKVMIKDNTMKEWKEIKLEDGNVGWVPTSVIEII</sequence>
<dbReference type="Gene3D" id="2.30.30.40">
    <property type="entry name" value="SH3 Domains"/>
    <property type="match status" value="1"/>
</dbReference>
<dbReference type="InterPro" id="IPR019734">
    <property type="entry name" value="TPR_rpt"/>
</dbReference>
<evidence type="ECO:0000313" key="5">
    <source>
        <dbReference type="Proteomes" id="UP000014200"/>
    </source>
</evidence>
<keyword evidence="5" id="KW-1185">Reference proteome</keyword>
<dbReference type="EMBL" id="ASSP01000020">
    <property type="protein sequence ID" value="EOS10242.1"/>
    <property type="molecule type" value="Genomic_DNA"/>
</dbReference>
<feature type="signal peptide" evidence="3">
    <location>
        <begin position="1"/>
        <end position="19"/>
    </location>
</feature>
<dbReference type="Gene3D" id="1.25.40.10">
    <property type="entry name" value="Tetratricopeptide repeat domain"/>
    <property type="match status" value="1"/>
</dbReference>
<dbReference type="PROSITE" id="PS50005">
    <property type="entry name" value="TPR"/>
    <property type="match status" value="1"/>
</dbReference>
<evidence type="ECO:0000256" key="3">
    <source>
        <dbReference type="SAM" id="SignalP"/>
    </source>
</evidence>
<feature type="chain" id="PRO_5004474050" evidence="3">
    <location>
        <begin position="20"/>
        <end position="272"/>
    </location>
</feature>
<accession>R9I1X3</accession>
<proteinExistence type="predicted"/>
<evidence type="ECO:0000313" key="4">
    <source>
        <dbReference type="EMBL" id="EOS10242.1"/>
    </source>
</evidence>
<keyword evidence="1" id="KW-0802">TPR repeat</keyword>
<keyword evidence="3" id="KW-0732">Signal</keyword>
<keyword evidence="2" id="KW-1133">Transmembrane helix</keyword>
<dbReference type="GeneID" id="82153898"/>
<feature type="transmembrane region" description="Helical" evidence="2">
    <location>
        <begin position="150"/>
        <end position="171"/>
    </location>
</feature>
<name>R9I1X3_9BACT</name>
<dbReference type="PATRIC" id="fig|1235788.3.peg.3307"/>
<dbReference type="STRING" id="1235788.C802_03219"/>
<evidence type="ECO:0000256" key="1">
    <source>
        <dbReference type="PROSITE-ProRule" id="PRU00339"/>
    </source>
</evidence>
<dbReference type="Pfam" id="PF00515">
    <property type="entry name" value="TPR_1"/>
    <property type="match status" value="1"/>
</dbReference>
<dbReference type="Proteomes" id="UP000014200">
    <property type="component" value="Unassembled WGS sequence"/>
</dbReference>
<protein>
    <submittedName>
        <fullName evidence="4">Uncharacterized protein</fullName>
    </submittedName>
</protein>
<feature type="transmembrane region" description="Helical" evidence="2">
    <location>
        <begin position="180"/>
        <end position="199"/>
    </location>
</feature>
<dbReference type="RefSeq" id="WP_016277533.1">
    <property type="nucleotide sequence ID" value="NZ_CAJUNV010000005.1"/>
</dbReference>
<gene>
    <name evidence="4" type="ORF">C802_03219</name>
</gene>
<dbReference type="HOGENOM" id="CLU_080147_0_0_10"/>